<evidence type="ECO:0000313" key="4">
    <source>
        <dbReference type="WBParaSite" id="TTAC_0000569901-mRNA-1"/>
    </source>
</evidence>
<evidence type="ECO:0000313" key="3">
    <source>
        <dbReference type="Proteomes" id="UP000274429"/>
    </source>
</evidence>
<dbReference type="UniPathway" id="UPA00126">
    <property type="reaction ID" value="UER00423"/>
</dbReference>
<feature type="domain" description="Phosphomannose isomerase type I helical insertion" evidence="1">
    <location>
        <begin position="1"/>
        <end position="69"/>
    </location>
</feature>
<evidence type="ECO:0000313" key="2">
    <source>
        <dbReference type="EMBL" id="VDM27438.1"/>
    </source>
</evidence>
<dbReference type="STRING" id="6205.A0A0R3WY59"/>
<dbReference type="AlphaFoldDB" id="A0A0R3WY59"/>
<dbReference type="EMBL" id="UYWX01008560">
    <property type="protein sequence ID" value="VDM27438.1"/>
    <property type="molecule type" value="Genomic_DNA"/>
</dbReference>
<dbReference type="Pfam" id="PF20512">
    <property type="entry name" value="PMI_typeI_hel"/>
    <property type="match status" value="1"/>
</dbReference>
<sequence>MRSSPEKVESTIKSLVNRFTTGLKSVCDPPLSIPGVDPQEEDAQSLVDLFLRLTQAFPGDVGCLSVFFLNYVRLKSGEAIFLKVGIVIHFIHDYRNVNTSLFMNTNVNSR</sequence>
<dbReference type="InterPro" id="IPR016305">
    <property type="entry name" value="Mannose-6-P_Isomerase"/>
</dbReference>
<organism evidence="4">
    <name type="scientific">Hydatigena taeniaeformis</name>
    <name type="common">Feline tapeworm</name>
    <name type="synonym">Taenia taeniaeformis</name>
    <dbReference type="NCBI Taxonomy" id="6205"/>
    <lineage>
        <taxon>Eukaryota</taxon>
        <taxon>Metazoa</taxon>
        <taxon>Spiralia</taxon>
        <taxon>Lophotrochozoa</taxon>
        <taxon>Platyhelminthes</taxon>
        <taxon>Cestoda</taxon>
        <taxon>Eucestoda</taxon>
        <taxon>Cyclophyllidea</taxon>
        <taxon>Taeniidae</taxon>
        <taxon>Hydatigera</taxon>
    </lineage>
</organism>
<dbReference type="Proteomes" id="UP000274429">
    <property type="component" value="Unassembled WGS sequence"/>
</dbReference>
<dbReference type="WBParaSite" id="TTAC_0000569901-mRNA-1">
    <property type="protein sequence ID" value="TTAC_0000569901-mRNA-1"/>
    <property type="gene ID" value="TTAC_0000569901"/>
</dbReference>
<keyword evidence="3" id="KW-1185">Reference proteome</keyword>
<dbReference type="GO" id="GO:0004476">
    <property type="term" value="F:mannose-6-phosphate isomerase activity"/>
    <property type="evidence" value="ECO:0007669"/>
    <property type="project" value="InterPro"/>
</dbReference>
<reference evidence="2 3" key="2">
    <citation type="submission" date="2018-11" db="EMBL/GenBank/DDBJ databases">
        <authorList>
            <consortium name="Pathogen Informatics"/>
        </authorList>
    </citation>
    <scope>NUCLEOTIDE SEQUENCE [LARGE SCALE GENOMIC DNA]</scope>
</reference>
<name>A0A0R3WY59_HYDTA</name>
<reference evidence="4" key="1">
    <citation type="submission" date="2017-02" db="UniProtKB">
        <authorList>
            <consortium name="WormBaseParasite"/>
        </authorList>
    </citation>
    <scope>IDENTIFICATION</scope>
</reference>
<dbReference type="InterPro" id="IPR046458">
    <property type="entry name" value="PMI_typeI_hel"/>
</dbReference>
<dbReference type="InterPro" id="IPR011051">
    <property type="entry name" value="RmlC_Cupin_sf"/>
</dbReference>
<dbReference type="Gene3D" id="1.10.441.10">
    <property type="entry name" value="Phosphomannose Isomerase, domain 2"/>
    <property type="match status" value="1"/>
</dbReference>
<dbReference type="GO" id="GO:0009298">
    <property type="term" value="P:GDP-mannose biosynthetic process"/>
    <property type="evidence" value="ECO:0007669"/>
    <property type="project" value="UniProtKB-UniPathway"/>
</dbReference>
<dbReference type="PANTHER" id="PTHR10309:SF0">
    <property type="entry name" value="MANNOSE-6-PHOSPHATE ISOMERASE"/>
    <property type="match status" value="1"/>
</dbReference>
<dbReference type="PANTHER" id="PTHR10309">
    <property type="entry name" value="MANNOSE-6-PHOSPHATE ISOMERASE"/>
    <property type="match status" value="1"/>
</dbReference>
<protein>
    <submittedName>
        <fullName evidence="4">PMI_typeI_hel domain-containing protein</fullName>
    </submittedName>
</protein>
<dbReference type="PRINTS" id="PR00714">
    <property type="entry name" value="MAN6PISMRASE"/>
</dbReference>
<gene>
    <name evidence="2" type="ORF">TTAC_LOCUS5684</name>
</gene>
<proteinExistence type="predicted"/>
<dbReference type="SUPFAM" id="SSF51182">
    <property type="entry name" value="RmlC-like cupins"/>
    <property type="match status" value="1"/>
</dbReference>
<accession>A0A0R3WY59</accession>
<dbReference type="OrthoDB" id="6605218at2759"/>
<dbReference type="GO" id="GO:0005829">
    <property type="term" value="C:cytosol"/>
    <property type="evidence" value="ECO:0007669"/>
    <property type="project" value="TreeGrafter"/>
</dbReference>
<evidence type="ECO:0000259" key="1">
    <source>
        <dbReference type="Pfam" id="PF20512"/>
    </source>
</evidence>